<dbReference type="InterPro" id="IPR026832">
    <property type="entry name" value="Asteroid"/>
</dbReference>
<dbReference type="Pfam" id="PF12813">
    <property type="entry name" value="XPG_I_2"/>
    <property type="match status" value="1"/>
</dbReference>
<dbReference type="PANTHER" id="PTHR15665:SF1">
    <property type="entry name" value="PROTEIN ASTEROID HOMOLOG 1"/>
    <property type="match status" value="1"/>
</dbReference>
<gene>
    <name evidence="4" type="ORF">LECACI_7A007112</name>
</gene>
<dbReference type="SUPFAM" id="SSF88723">
    <property type="entry name" value="PIN domain-like"/>
    <property type="match status" value="1"/>
</dbReference>
<evidence type="ECO:0000259" key="3">
    <source>
        <dbReference type="Pfam" id="PF12813"/>
    </source>
</evidence>
<comment type="caution">
    <text evidence="4">The sequence shown here is derived from an EMBL/GenBank/DDBJ whole genome shotgun (WGS) entry which is preliminary data.</text>
</comment>
<organism evidence="4 5">
    <name type="scientific">Lecanosticta acicola</name>
    <dbReference type="NCBI Taxonomy" id="111012"/>
    <lineage>
        <taxon>Eukaryota</taxon>
        <taxon>Fungi</taxon>
        <taxon>Dikarya</taxon>
        <taxon>Ascomycota</taxon>
        <taxon>Pezizomycotina</taxon>
        <taxon>Dothideomycetes</taxon>
        <taxon>Dothideomycetidae</taxon>
        <taxon>Mycosphaerellales</taxon>
        <taxon>Mycosphaerellaceae</taxon>
        <taxon>Lecanosticta</taxon>
    </lineage>
</organism>
<sequence length="580" mass="64580">MGIKGFGSRMSAYAQRTHLGSTSDPARDAVAIVDGPGLAHYVYYGLCGKREGSQKPITYTECAQAALEWLDLTQAIGMKIGAILFDGALPHAKRSVRIGRLQAYAEKVHVYKQSDKAGMLLDGRARKRLPPPPFLVFAVVEELRQSKYGHVTYVVPGEADPYCIIAAIQVSDEASETTVTIFSDDSDLLVYNLGQRSVCVAPFRDLDDEQTISGTTRSAEVYWPTRIAAQASVLLEDLVKPAFFMSEDPYCTFDEALLRIKKKDPSDREDFKAFGRGFQTTEEKTEWLSITTDSSKKRNLAACDSRVSEIICQTQSLRAGSLEGGVKMYLPFLIDDPGRASAWNVGTNIRALAYSLLLRCEGLESEGAQEYRRSGSRITGNLMELISLEETEEQLRASCAYFDEFFEWAKGQDLCDADTCRSVVLSQTCQYAQAGGHSLPGIKEAQQLVQGRAEGRLRAWHLVHLSAEYQAAYYSLRILHQIASHVVAHGSIAKDVASLVRARLSTLPRIGQFFEESQEQQSWVRVIPELMANFEAKDTDEEPVQKKRRKKTKWTKWEKEGSGQEDASGDNNPFALLMDD</sequence>
<reference evidence="4" key="1">
    <citation type="submission" date="2023-11" db="EMBL/GenBank/DDBJ databases">
        <authorList>
            <person name="Alioto T."/>
            <person name="Alioto T."/>
            <person name="Gomez Garrido J."/>
        </authorList>
    </citation>
    <scope>NUCLEOTIDE SEQUENCE</scope>
</reference>
<dbReference type="InterPro" id="IPR029060">
    <property type="entry name" value="PIN-like_dom_sf"/>
</dbReference>
<feature type="region of interest" description="Disordered" evidence="2">
    <location>
        <begin position="536"/>
        <end position="580"/>
    </location>
</feature>
<accession>A0AAI8Z3U7</accession>
<proteinExistence type="inferred from homology"/>
<dbReference type="Proteomes" id="UP001296104">
    <property type="component" value="Unassembled WGS sequence"/>
</dbReference>
<evidence type="ECO:0000313" key="5">
    <source>
        <dbReference type="Proteomes" id="UP001296104"/>
    </source>
</evidence>
<protein>
    <recommendedName>
        <fullName evidence="3">Asteroid domain-containing protein</fullName>
    </recommendedName>
</protein>
<evidence type="ECO:0000256" key="1">
    <source>
        <dbReference type="ARBA" id="ARBA00007398"/>
    </source>
</evidence>
<name>A0AAI8Z3U7_9PEZI</name>
<keyword evidence="5" id="KW-1185">Reference proteome</keyword>
<dbReference type="AlphaFoldDB" id="A0AAI8Z3U7"/>
<dbReference type="InterPro" id="IPR039436">
    <property type="entry name" value="Asteroid_dom"/>
</dbReference>
<evidence type="ECO:0000256" key="2">
    <source>
        <dbReference type="SAM" id="MobiDB-lite"/>
    </source>
</evidence>
<comment type="similarity">
    <text evidence="1">Belongs to the asteroid family.</text>
</comment>
<dbReference type="EMBL" id="CAVMBE010000055">
    <property type="protein sequence ID" value="CAK4031954.1"/>
    <property type="molecule type" value="Genomic_DNA"/>
</dbReference>
<dbReference type="PANTHER" id="PTHR15665">
    <property type="entry name" value="ASTEROID PROTEIN"/>
    <property type="match status" value="1"/>
</dbReference>
<evidence type="ECO:0000313" key="4">
    <source>
        <dbReference type="EMBL" id="CAK4031954.1"/>
    </source>
</evidence>
<dbReference type="Gene3D" id="3.40.50.1010">
    <property type="entry name" value="5'-nuclease"/>
    <property type="match status" value="1"/>
</dbReference>
<feature type="domain" description="Asteroid" evidence="3">
    <location>
        <begin position="132"/>
        <end position="384"/>
    </location>
</feature>